<name>A0ABR0CSA3_9LAMI</name>
<dbReference type="Pfam" id="PF25574">
    <property type="entry name" value="TPR_IMB1"/>
    <property type="match status" value="1"/>
</dbReference>
<comment type="subcellular location">
    <subcellularLocation>
        <location evidence="1">Cytoplasm</location>
    </subcellularLocation>
</comment>
<comment type="caution">
    <text evidence="7">The sequence shown here is derived from an EMBL/GenBank/DDBJ whole genome shotgun (WGS) entry which is preliminary data.</text>
</comment>
<dbReference type="SUPFAM" id="SSF48371">
    <property type="entry name" value="ARM repeat"/>
    <property type="match status" value="1"/>
</dbReference>
<dbReference type="InterPro" id="IPR040122">
    <property type="entry name" value="Importin_beta"/>
</dbReference>
<proteinExistence type="predicted"/>
<reference evidence="7 8" key="1">
    <citation type="journal article" date="2023" name="bioRxiv">
        <title>Genome report: Whole genome sequence and annotation of Penstemon davidsonii.</title>
        <authorList>
            <person name="Ostevik K.L."/>
            <person name="Alabady M."/>
            <person name="Zhang M."/>
            <person name="Rausher M.D."/>
        </authorList>
    </citation>
    <scope>NUCLEOTIDE SEQUENCE [LARGE SCALE GENOMIC DNA]</scope>
    <source>
        <strain evidence="7">DNT005</strain>
        <tissue evidence="7">Whole leaf</tissue>
    </source>
</reference>
<evidence type="ECO:0000313" key="8">
    <source>
        <dbReference type="Proteomes" id="UP001291926"/>
    </source>
</evidence>
<dbReference type="Proteomes" id="UP001291926">
    <property type="component" value="Unassembled WGS sequence"/>
</dbReference>
<evidence type="ECO:0000256" key="1">
    <source>
        <dbReference type="ARBA" id="ARBA00004496"/>
    </source>
</evidence>
<dbReference type="Gene3D" id="1.25.10.10">
    <property type="entry name" value="Leucine-rich Repeat Variant"/>
    <property type="match status" value="1"/>
</dbReference>
<evidence type="ECO:0000256" key="2">
    <source>
        <dbReference type="ARBA" id="ARBA00022448"/>
    </source>
</evidence>
<evidence type="ECO:0000259" key="6">
    <source>
        <dbReference type="Pfam" id="PF25574"/>
    </source>
</evidence>
<sequence>MFSCFGDMALAIGDKFEKHLMDAMRMLKKAAELSSKCTSHEMIDYTNLLRNGILEAYSGIFKGFKNSPKTSFLIQFAPHILKFLESIYMKNNMDDIVMKSAIGILGDLAYTLGSNASILIQQFLSS</sequence>
<keyword evidence="3" id="KW-0963">Cytoplasm</keyword>
<evidence type="ECO:0000256" key="5">
    <source>
        <dbReference type="ARBA" id="ARBA00022927"/>
    </source>
</evidence>
<keyword evidence="2" id="KW-0813">Transport</keyword>
<gene>
    <name evidence="7" type="ORF">RD792_013040</name>
</gene>
<dbReference type="InterPro" id="IPR016024">
    <property type="entry name" value="ARM-type_fold"/>
</dbReference>
<accession>A0ABR0CSA3</accession>
<dbReference type="InterPro" id="IPR058584">
    <property type="entry name" value="IMB1_TNPO1-like_TPR"/>
</dbReference>
<dbReference type="PANTHER" id="PTHR10527">
    <property type="entry name" value="IMPORTIN BETA"/>
    <property type="match status" value="1"/>
</dbReference>
<evidence type="ECO:0000313" key="7">
    <source>
        <dbReference type="EMBL" id="KAK4479986.1"/>
    </source>
</evidence>
<organism evidence="7 8">
    <name type="scientific">Penstemon davidsonii</name>
    <dbReference type="NCBI Taxonomy" id="160366"/>
    <lineage>
        <taxon>Eukaryota</taxon>
        <taxon>Viridiplantae</taxon>
        <taxon>Streptophyta</taxon>
        <taxon>Embryophyta</taxon>
        <taxon>Tracheophyta</taxon>
        <taxon>Spermatophyta</taxon>
        <taxon>Magnoliopsida</taxon>
        <taxon>eudicotyledons</taxon>
        <taxon>Gunneridae</taxon>
        <taxon>Pentapetalae</taxon>
        <taxon>asterids</taxon>
        <taxon>lamiids</taxon>
        <taxon>Lamiales</taxon>
        <taxon>Plantaginaceae</taxon>
        <taxon>Cheloneae</taxon>
        <taxon>Penstemon</taxon>
    </lineage>
</organism>
<feature type="domain" description="Importin subunit beta-1/Transportin-1-like TPR repeats" evidence="6">
    <location>
        <begin position="2"/>
        <end position="114"/>
    </location>
</feature>
<keyword evidence="5" id="KW-0653">Protein transport</keyword>
<dbReference type="InterPro" id="IPR011989">
    <property type="entry name" value="ARM-like"/>
</dbReference>
<evidence type="ECO:0000256" key="3">
    <source>
        <dbReference type="ARBA" id="ARBA00022490"/>
    </source>
</evidence>
<protein>
    <recommendedName>
        <fullName evidence="6">Importin subunit beta-1/Transportin-1-like TPR repeats domain-containing protein</fullName>
    </recommendedName>
</protein>
<dbReference type="EMBL" id="JAYDYQ010002686">
    <property type="protein sequence ID" value="KAK4479986.1"/>
    <property type="molecule type" value="Genomic_DNA"/>
</dbReference>
<keyword evidence="8" id="KW-1185">Reference proteome</keyword>
<evidence type="ECO:0000256" key="4">
    <source>
        <dbReference type="ARBA" id="ARBA00022737"/>
    </source>
</evidence>
<keyword evidence="4" id="KW-0677">Repeat</keyword>